<dbReference type="InterPro" id="IPR037066">
    <property type="entry name" value="Plug_dom_sf"/>
</dbReference>
<gene>
    <name evidence="16" type="ORF">ACG0Z6_05075</name>
</gene>
<evidence type="ECO:0000313" key="16">
    <source>
        <dbReference type="EMBL" id="MFG6447612.1"/>
    </source>
</evidence>
<dbReference type="PANTHER" id="PTHR30442">
    <property type="entry name" value="IRON III DICITRATE TRANSPORT PROTEIN FECA"/>
    <property type="match status" value="1"/>
</dbReference>
<evidence type="ECO:0000256" key="3">
    <source>
        <dbReference type="ARBA" id="ARBA00022448"/>
    </source>
</evidence>
<keyword evidence="17" id="KW-1185">Reference proteome</keyword>
<keyword evidence="6 12" id="KW-0812">Transmembrane</keyword>
<evidence type="ECO:0000256" key="8">
    <source>
        <dbReference type="ARBA" id="ARBA00023077"/>
    </source>
</evidence>
<evidence type="ECO:0000256" key="5">
    <source>
        <dbReference type="ARBA" id="ARBA00022496"/>
    </source>
</evidence>
<dbReference type="InterPro" id="IPR036942">
    <property type="entry name" value="Beta-barrel_TonB_sf"/>
</dbReference>
<keyword evidence="8 13" id="KW-0798">TonB box</keyword>
<comment type="caution">
    <text evidence="16">The sequence shown here is derived from an EMBL/GenBank/DDBJ whole genome shotgun (WGS) entry which is preliminary data.</text>
</comment>
<dbReference type="Gene3D" id="3.55.50.30">
    <property type="match status" value="1"/>
</dbReference>
<dbReference type="Pfam" id="PF07715">
    <property type="entry name" value="Plug"/>
    <property type="match status" value="1"/>
</dbReference>
<dbReference type="InterPro" id="IPR039426">
    <property type="entry name" value="TonB-dep_rcpt-like"/>
</dbReference>
<keyword evidence="14" id="KW-0732">Signal</keyword>
<dbReference type="SMART" id="SM00965">
    <property type="entry name" value="STN"/>
    <property type="match status" value="1"/>
</dbReference>
<dbReference type="Proteomes" id="UP001606099">
    <property type="component" value="Unassembled WGS sequence"/>
</dbReference>
<keyword evidence="3 12" id="KW-0813">Transport</keyword>
<feature type="domain" description="Secretin/TonB short N-terminal" evidence="15">
    <location>
        <begin position="70"/>
        <end position="121"/>
    </location>
</feature>
<dbReference type="PROSITE" id="PS52016">
    <property type="entry name" value="TONB_DEPENDENT_REC_3"/>
    <property type="match status" value="1"/>
</dbReference>
<accession>A0ABW7FTH6</accession>
<evidence type="ECO:0000256" key="11">
    <source>
        <dbReference type="ARBA" id="ARBA00023237"/>
    </source>
</evidence>
<reference evidence="16 17" key="1">
    <citation type="submission" date="2024-08" db="EMBL/GenBank/DDBJ databases">
        <authorList>
            <person name="Lu H."/>
        </authorList>
    </citation>
    <scope>NUCLEOTIDE SEQUENCE [LARGE SCALE GENOMIC DNA]</scope>
    <source>
        <strain evidence="16 17">BYS180W</strain>
    </source>
</reference>
<evidence type="ECO:0000256" key="9">
    <source>
        <dbReference type="ARBA" id="ARBA00023136"/>
    </source>
</evidence>
<dbReference type="Pfam" id="PF00593">
    <property type="entry name" value="TonB_dep_Rec_b-barrel"/>
    <property type="match status" value="1"/>
</dbReference>
<dbReference type="InterPro" id="IPR000531">
    <property type="entry name" value="Beta-barrel_TonB"/>
</dbReference>
<feature type="chain" id="PRO_5046559591" evidence="14">
    <location>
        <begin position="35"/>
        <end position="988"/>
    </location>
</feature>
<organism evidence="16 17">
    <name type="scientific">Roseateles rivi</name>
    <dbReference type="NCBI Taxonomy" id="3299028"/>
    <lineage>
        <taxon>Bacteria</taxon>
        <taxon>Pseudomonadati</taxon>
        <taxon>Pseudomonadota</taxon>
        <taxon>Betaproteobacteria</taxon>
        <taxon>Burkholderiales</taxon>
        <taxon>Sphaerotilaceae</taxon>
        <taxon>Roseateles</taxon>
    </lineage>
</organism>
<evidence type="ECO:0000259" key="15">
    <source>
        <dbReference type="SMART" id="SM00965"/>
    </source>
</evidence>
<evidence type="ECO:0000256" key="7">
    <source>
        <dbReference type="ARBA" id="ARBA00023004"/>
    </source>
</evidence>
<keyword evidence="7" id="KW-0408">Iron</keyword>
<comment type="subcellular location">
    <subcellularLocation>
        <location evidence="1 12">Cell outer membrane</location>
        <topology evidence="1 12">Multi-pass membrane protein</topology>
    </subcellularLocation>
</comment>
<keyword evidence="10 16" id="KW-0675">Receptor</keyword>
<evidence type="ECO:0000256" key="4">
    <source>
        <dbReference type="ARBA" id="ARBA00022452"/>
    </source>
</evidence>
<dbReference type="EMBL" id="JBIGHZ010000002">
    <property type="protein sequence ID" value="MFG6447612.1"/>
    <property type="molecule type" value="Genomic_DNA"/>
</dbReference>
<dbReference type="InterPro" id="IPR011662">
    <property type="entry name" value="Secretin/TonB_short_N"/>
</dbReference>
<protein>
    <submittedName>
        <fullName evidence="16">TonB-dependent receptor domain-containing protein</fullName>
    </submittedName>
</protein>
<evidence type="ECO:0000256" key="13">
    <source>
        <dbReference type="RuleBase" id="RU003357"/>
    </source>
</evidence>
<dbReference type="InterPro" id="IPR012910">
    <property type="entry name" value="Plug_dom"/>
</dbReference>
<dbReference type="Gene3D" id="2.170.130.10">
    <property type="entry name" value="TonB-dependent receptor, plug domain"/>
    <property type="match status" value="1"/>
</dbReference>
<dbReference type="Gene3D" id="2.40.170.20">
    <property type="entry name" value="TonB-dependent receptor, beta-barrel domain"/>
    <property type="match status" value="1"/>
</dbReference>
<dbReference type="SUPFAM" id="SSF56935">
    <property type="entry name" value="Porins"/>
    <property type="match status" value="1"/>
</dbReference>
<dbReference type="PANTHER" id="PTHR30442:SF0">
    <property type="entry name" value="FE(3+) DICITRATE TRANSPORT PROTEIN FECA"/>
    <property type="match status" value="1"/>
</dbReference>
<comment type="similarity">
    <text evidence="2 12 13">Belongs to the TonB-dependent receptor family.</text>
</comment>
<sequence length="988" mass="108088">MNSKPRTRHLRLSPVHLAVLALAPWVLWAPPVWAQASTAPTQAAQGLQSFDIAAGPLAQALAQFTQQSRLSFSVDAQLLQGRNSPGLRGTHTPRQALEALLVGSGLTLQSGAQGVLTLVPEPSAAGARRLGPLRVQGAGGALFQGPALHGSSEQSAQEVYTEARSSVALNRQHVERFRGTSPADILRGQPGIQVGDARNGHALDVNVRGLQGQGRVPVVVDGTVQFLEVSRGYTGTQTRSYLDPDLVGQLQVQKGPGLDLGAAGAIGGVVQVQTLQASDILAEGQNQGVRLRMGLADNTREPTSGFRTVPRRAPAPIWQLDNHHLSVAAAWRTPQWEALAAVVHREAGNYFAGEKGAQRYLTAQRKPDGTGLSSTPVAKLFRAGDEVLNTHSRSDSLLLKGGWRPTQDHALELSWRHTRARHAEIMASAIMRTPEPEPGSGTVYAEAPNTMYQFEPGRMRQNALSLQHRWQPVGQSLLDLRSTVWATRSDTLMWNAPAGSTPTLVAVPISGLGDPQGDTYQWALRSELRNSRVGAQVGNTSRLFVGTQEFTFNYGLDYQHERLGPGRAMPRTEVDLRNNRFYRYGERREFSALASVKWQPNEHWALQLGGRYQSVNVQDFNRNATATAWAQRPVRAAMLTKDGKPLANGYVYWLPDAKGQFTEASLRASPHRRGVAGDLDWNGFKPFGSFQLKEASAWRWSEPLRATAKRFTPQASVSFKPDEHSQLYARYAEGLRAPALAEATLGHPFAVPTAGTRAEHSHSWELGTSTQRSNFLAQGDRAAFKAAYFNNRVDDYITRTFDPQTYAYTIRNVDRFDTAGWEFQASWGHRSGFVELGGTRHLSARTCDLKMATALRANDATAQTPDCVDGGFGAAYTNTQNPPKYSASATLGLHLLAQRLTLGTRVLHHSRPLTRLTQPWHLAAYTTVQQYYLPTTTVDLFASAKLSPAAQLNVQLDNATDRYHLDALAQSPMPAPGRTLRVDLSLSF</sequence>
<keyword evidence="4 12" id="KW-1134">Transmembrane beta strand</keyword>
<evidence type="ECO:0000256" key="2">
    <source>
        <dbReference type="ARBA" id="ARBA00009810"/>
    </source>
</evidence>
<dbReference type="Pfam" id="PF07660">
    <property type="entry name" value="STN"/>
    <property type="match status" value="1"/>
</dbReference>
<evidence type="ECO:0000256" key="1">
    <source>
        <dbReference type="ARBA" id="ARBA00004571"/>
    </source>
</evidence>
<evidence type="ECO:0000256" key="14">
    <source>
        <dbReference type="SAM" id="SignalP"/>
    </source>
</evidence>
<proteinExistence type="inferred from homology"/>
<keyword evidence="9 12" id="KW-0472">Membrane</keyword>
<evidence type="ECO:0000256" key="12">
    <source>
        <dbReference type="PROSITE-ProRule" id="PRU01360"/>
    </source>
</evidence>
<keyword evidence="11 12" id="KW-0998">Cell outer membrane</keyword>
<evidence type="ECO:0000256" key="6">
    <source>
        <dbReference type="ARBA" id="ARBA00022692"/>
    </source>
</evidence>
<dbReference type="RefSeq" id="WP_394459104.1">
    <property type="nucleotide sequence ID" value="NZ_JBIGHZ010000002.1"/>
</dbReference>
<evidence type="ECO:0000313" key="17">
    <source>
        <dbReference type="Proteomes" id="UP001606099"/>
    </source>
</evidence>
<name>A0ABW7FTH6_9BURK</name>
<keyword evidence="5" id="KW-0406">Ion transport</keyword>
<evidence type="ECO:0000256" key="10">
    <source>
        <dbReference type="ARBA" id="ARBA00023170"/>
    </source>
</evidence>
<feature type="signal peptide" evidence="14">
    <location>
        <begin position="1"/>
        <end position="34"/>
    </location>
</feature>
<keyword evidence="5" id="KW-0410">Iron transport</keyword>